<sequence>MPPHLTRRAMLATSLTVAAGAVAFGFWQALRSRAELEQPPAPPLLLPEDQAARARAVAQQHPTVQALVGSGARPDSPVQVNPVTGPDGRIVAAGVWFPFDAPRTVRATWVHPADWEVNWSPTRFVQATYTVEEAWGILVWVDLASEQVVRLEASGPYARVAPDEDPFVLRGELRDRAIQLALDAPWLAPLLTRAEPSVMEHLPGIHDRQGDLIGAVVGLQFSEPLAVSGTFPVVVKDERADWDDAEIPEQTIEQKVSLVVVVVSFRDDRALGLWY</sequence>
<dbReference type="HOGENOM" id="CLU_1011686_0_0_0"/>
<reference evidence="1 2" key="1">
    <citation type="journal article" date="2009" name="PLoS ONE">
        <title>Complete genome sequence of the aerobic CO-oxidizing thermophile Thermomicrobium roseum.</title>
        <authorList>
            <person name="Wu D."/>
            <person name="Raymond J."/>
            <person name="Wu M."/>
            <person name="Chatterji S."/>
            <person name="Ren Q."/>
            <person name="Graham J.E."/>
            <person name="Bryant D.A."/>
            <person name="Robb F."/>
            <person name="Colman A."/>
            <person name="Tallon L.J."/>
            <person name="Badger J.H."/>
            <person name="Madupu R."/>
            <person name="Ward N.L."/>
            <person name="Eisen J.A."/>
        </authorList>
    </citation>
    <scope>NUCLEOTIDE SEQUENCE [LARGE SCALE GENOMIC DNA]</scope>
    <source>
        <strain evidence="2">ATCC 27502 / DSM 5159 / P-2</strain>
        <plasmid evidence="1">unnamed</plasmid>
    </source>
</reference>
<dbReference type="InterPro" id="IPR006311">
    <property type="entry name" value="TAT_signal"/>
</dbReference>
<dbReference type="Proteomes" id="UP000000447">
    <property type="component" value="Plasmid unnamed"/>
</dbReference>
<dbReference type="AlphaFoldDB" id="B9L3C3"/>
<geneLocation type="plasmid" evidence="2">
    <name>Tros</name>
</geneLocation>
<dbReference type="PROSITE" id="PS51318">
    <property type="entry name" value="TAT"/>
    <property type="match status" value="1"/>
</dbReference>
<evidence type="ECO:0000313" key="2">
    <source>
        <dbReference type="Proteomes" id="UP000000447"/>
    </source>
</evidence>
<dbReference type="RefSeq" id="WP_012642742.1">
    <property type="nucleotide sequence ID" value="NC_011961.1"/>
</dbReference>
<proteinExistence type="predicted"/>
<keyword evidence="2" id="KW-1185">Reference proteome</keyword>
<keyword evidence="1" id="KW-0614">Plasmid</keyword>
<dbReference type="KEGG" id="tro:trd_A0287"/>
<name>B9L3C3_THERP</name>
<protein>
    <submittedName>
        <fullName evidence="1">Uncharacterized protein</fullName>
    </submittedName>
</protein>
<dbReference type="EMBL" id="CP001276">
    <property type="protein sequence ID" value="ACM06755.1"/>
    <property type="molecule type" value="Genomic_DNA"/>
</dbReference>
<evidence type="ECO:0000313" key="1">
    <source>
        <dbReference type="EMBL" id="ACM06755.1"/>
    </source>
</evidence>
<accession>B9L3C3</accession>
<organism evidence="1 2">
    <name type="scientific">Thermomicrobium roseum (strain ATCC 27502 / DSM 5159 / P-2)</name>
    <dbReference type="NCBI Taxonomy" id="309801"/>
    <lineage>
        <taxon>Bacteria</taxon>
        <taxon>Pseudomonadati</taxon>
        <taxon>Thermomicrobiota</taxon>
        <taxon>Thermomicrobia</taxon>
        <taxon>Thermomicrobiales</taxon>
        <taxon>Thermomicrobiaceae</taxon>
        <taxon>Thermomicrobium</taxon>
    </lineage>
</organism>
<gene>
    <name evidence="1" type="ordered locus">trd_A0287</name>
</gene>